<accession>A0A9N8ECF2</accession>
<dbReference type="Pfam" id="PF00651">
    <property type="entry name" value="BTB"/>
    <property type="match status" value="1"/>
</dbReference>
<evidence type="ECO:0000313" key="3">
    <source>
        <dbReference type="Proteomes" id="UP001153069"/>
    </source>
</evidence>
<dbReference type="PROSITE" id="PS50097">
    <property type="entry name" value="BTB"/>
    <property type="match status" value="1"/>
</dbReference>
<dbReference type="InterPro" id="IPR000210">
    <property type="entry name" value="BTB/POZ_dom"/>
</dbReference>
<proteinExistence type="predicted"/>
<comment type="caution">
    <text evidence="2">The sequence shown here is derived from an EMBL/GenBank/DDBJ whole genome shotgun (WGS) entry which is preliminary data.</text>
</comment>
<dbReference type="CDD" id="cd18186">
    <property type="entry name" value="BTB_POZ_ZBTB_KLHL-like"/>
    <property type="match status" value="1"/>
</dbReference>
<name>A0A9N8ECF2_9STRA</name>
<feature type="domain" description="BTB" evidence="1">
    <location>
        <begin position="12"/>
        <end position="79"/>
    </location>
</feature>
<dbReference type="SUPFAM" id="SSF54695">
    <property type="entry name" value="POZ domain"/>
    <property type="match status" value="1"/>
</dbReference>
<dbReference type="Proteomes" id="UP001153069">
    <property type="component" value="Unassembled WGS sequence"/>
</dbReference>
<evidence type="ECO:0000259" key="1">
    <source>
        <dbReference type="PROSITE" id="PS50097"/>
    </source>
</evidence>
<keyword evidence="3" id="KW-1185">Reference proteome</keyword>
<dbReference type="OrthoDB" id="45946at2759"/>
<gene>
    <name evidence="2" type="ORF">SEMRO_797_G203860.1</name>
</gene>
<dbReference type="SMART" id="SM00225">
    <property type="entry name" value="BTB"/>
    <property type="match status" value="1"/>
</dbReference>
<dbReference type="InterPro" id="IPR011333">
    <property type="entry name" value="SKP1/BTB/POZ_sf"/>
</dbReference>
<dbReference type="Gene3D" id="3.30.710.10">
    <property type="entry name" value="Potassium Channel Kv1.1, Chain A"/>
    <property type="match status" value="1"/>
</dbReference>
<dbReference type="AlphaFoldDB" id="A0A9N8ECF2"/>
<sequence length="166" mass="18024">MLAKFLTDDSLNDIILKGTDGVEVPANRFLLSARSDVFHSMLLGKFQEASLPIVELGFSGSVLMAVVEYALTDNVQTLNSKKSKEFEVATEQLDLVVPLTEAAPYFNLAGLGELVLEYLETTIEKEPGMSFALLQICKLTGNSVPVVLSDKAKKWVRTTPAEAVSA</sequence>
<evidence type="ECO:0000313" key="2">
    <source>
        <dbReference type="EMBL" id="CAB9516644.1"/>
    </source>
</evidence>
<reference evidence="2" key="1">
    <citation type="submission" date="2020-06" db="EMBL/GenBank/DDBJ databases">
        <authorList>
            <consortium name="Plant Systems Biology data submission"/>
        </authorList>
    </citation>
    <scope>NUCLEOTIDE SEQUENCE</scope>
    <source>
        <strain evidence="2">D6</strain>
    </source>
</reference>
<organism evidence="2 3">
    <name type="scientific">Seminavis robusta</name>
    <dbReference type="NCBI Taxonomy" id="568900"/>
    <lineage>
        <taxon>Eukaryota</taxon>
        <taxon>Sar</taxon>
        <taxon>Stramenopiles</taxon>
        <taxon>Ochrophyta</taxon>
        <taxon>Bacillariophyta</taxon>
        <taxon>Bacillariophyceae</taxon>
        <taxon>Bacillariophycidae</taxon>
        <taxon>Naviculales</taxon>
        <taxon>Naviculaceae</taxon>
        <taxon>Seminavis</taxon>
    </lineage>
</organism>
<dbReference type="EMBL" id="CAICTM010000796">
    <property type="protein sequence ID" value="CAB9516644.1"/>
    <property type="molecule type" value="Genomic_DNA"/>
</dbReference>
<protein>
    <recommendedName>
        <fullName evidence="1">BTB domain-containing protein</fullName>
    </recommendedName>
</protein>